<accession>B4CWC0</accession>
<dbReference type="eggNOG" id="ENOG5033VZ8">
    <property type="taxonomic scope" value="Bacteria"/>
</dbReference>
<keyword evidence="3" id="KW-1185">Reference proteome</keyword>
<dbReference type="PROSITE" id="PS00409">
    <property type="entry name" value="PROKAR_NTER_METHYL"/>
    <property type="match status" value="1"/>
</dbReference>
<dbReference type="STRING" id="497964.CfE428DRAFT_0957"/>
<proteinExistence type="predicted"/>
<dbReference type="InterPro" id="IPR012902">
    <property type="entry name" value="N_methyl_site"/>
</dbReference>
<reference evidence="2 3" key="1">
    <citation type="journal article" date="2011" name="J. Bacteriol.">
        <title>Genome sequence of Chthoniobacter flavus Ellin428, an aerobic heterotrophic soil bacterium.</title>
        <authorList>
            <person name="Kant R."/>
            <person name="van Passel M.W."/>
            <person name="Palva A."/>
            <person name="Lucas S."/>
            <person name="Lapidus A."/>
            <person name="Glavina Del Rio T."/>
            <person name="Dalin E."/>
            <person name="Tice H."/>
            <person name="Bruce D."/>
            <person name="Goodwin L."/>
            <person name="Pitluck S."/>
            <person name="Larimer F.W."/>
            <person name="Land M.L."/>
            <person name="Hauser L."/>
            <person name="Sangwan P."/>
            <person name="de Vos W.M."/>
            <person name="Janssen P.H."/>
            <person name="Smidt H."/>
        </authorList>
    </citation>
    <scope>NUCLEOTIDE SEQUENCE [LARGE SCALE GENOMIC DNA]</scope>
    <source>
        <strain evidence="2 3">Ellin428</strain>
    </source>
</reference>
<keyword evidence="1" id="KW-0472">Membrane</keyword>
<dbReference type="NCBIfam" id="TIGR02532">
    <property type="entry name" value="IV_pilin_GFxxxE"/>
    <property type="match status" value="1"/>
</dbReference>
<feature type="transmembrane region" description="Helical" evidence="1">
    <location>
        <begin position="12"/>
        <end position="36"/>
    </location>
</feature>
<comment type="caution">
    <text evidence="2">The sequence shown here is derived from an EMBL/GenBank/DDBJ whole genome shotgun (WGS) entry which is preliminary data.</text>
</comment>
<evidence type="ECO:0000256" key="1">
    <source>
        <dbReference type="SAM" id="Phobius"/>
    </source>
</evidence>
<dbReference type="Gene3D" id="3.30.700.10">
    <property type="entry name" value="Glycoprotein, Type 4 Pilin"/>
    <property type="match status" value="1"/>
</dbReference>
<name>B4CWC0_9BACT</name>
<evidence type="ECO:0008006" key="4">
    <source>
        <dbReference type="Google" id="ProtNLM"/>
    </source>
</evidence>
<dbReference type="InParanoid" id="B4CWC0"/>
<dbReference type="InterPro" id="IPR045584">
    <property type="entry name" value="Pilin-like"/>
</dbReference>
<sequence precursor="true">MKQLCSPHRRGFAAGFSLVELLVVIMIIGILLGLVVPAVNGIGRSSGLTTGGNTVVDLVNYAREEAMTKNTMTALVVLGQQPTQTVQDVDNSYRALTVLEFDPVTGWSQIREWEILPTGIVIDCNDPVNCSFLTHSPQPFPFLSRISGTVNPPVKYRGQQVLDGAGYAARIFLSNGSLQNPEQPAQLRLVEGFFQGNRVVYTNHHSGGIAANFYDIAILGMTGTTKINRP</sequence>
<dbReference type="Pfam" id="PF07963">
    <property type="entry name" value="N_methyl"/>
    <property type="match status" value="1"/>
</dbReference>
<protein>
    <recommendedName>
        <fullName evidence="4">Prepilin-type N-terminal cleavage/methylation domain-containing protein</fullName>
    </recommendedName>
</protein>
<gene>
    <name evidence="2" type="ORF">CfE428DRAFT_0957</name>
</gene>
<dbReference type="Proteomes" id="UP000005824">
    <property type="component" value="Unassembled WGS sequence"/>
</dbReference>
<keyword evidence="1" id="KW-0812">Transmembrane</keyword>
<dbReference type="EMBL" id="ABVL01000002">
    <property type="protein sequence ID" value="EDY21712.1"/>
    <property type="molecule type" value="Genomic_DNA"/>
</dbReference>
<evidence type="ECO:0000313" key="3">
    <source>
        <dbReference type="Proteomes" id="UP000005824"/>
    </source>
</evidence>
<dbReference type="AlphaFoldDB" id="B4CWC0"/>
<keyword evidence="1" id="KW-1133">Transmembrane helix</keyword>
<dbReference type="RefSeq" id="WP_006978284.1">
    <property type="nucleotide sequence ID" value="NZ_ABVL01000002.1"/>
</dbReference>
<evidence type="ECO:0000313" key="2">
    <source>
        <dbReference type="EMBL" id="EDY21712.1"/>
    </source>
</evidence>
<organism evidence="2 3">
    <name type="scientific">Chthoniobacter flavus Ellin428</name>
    <dbReference type="NCBI Taxonomy" id="497964"/>
    <lineage>
        <taxon>Bacteria</taxon>
        <taxon>Pseudomonadati</taxon>
        <taxon>Verrucomicrobiota</taxon>
        <taxon>Spartobacteria</taxon>
        <taxon>Chthoniobacterales</taxon>
        <taxon>Chthoniobacteraceae</taxon>
        <taxon>Chthoniobacter</taxon>
    </lineage>
</organism>
<dbReference type="SUPFAM" id="SSF54523">
    <property type="entry name" value="Pili subunits"/>
    <property type="match status" value="1"/>
</dbReference>